<accession>A0A7W8ZMC2</accession>
<dbReference type="Proteomes" id="UP000537204">
    <property type="component" value="Unassembled WGS sequence"/>
</dbReference>
<proteinExistence type="predicted"/>
<name>A0A7W8ZMC2_9SPHI</name>
<dbReference type="AlphaFoldDB" id="A0A7W8ZMC2"/>
<feature type="transmembrane region" description="Helical" evidence="1">
    <location>
        <begin position="40"/>
        <end position="62"/>
    </location>
</feature>
<evidence type="ECO:0000256" key="1">
    <source>
        <dbReference type="SAM" id="Phobius"/>
    </source>
</evidence>
<organism evidence="2 3">
    <name type="scientific">Pedobacter cryoconitis</name>
    <dbReference type="NCBI Taxonomy" id="188932"/>
    <lineage>
        <taxon>Bacteria</taxon>
        <taxon>Pseudomonadati</taxon>
        <taxon>Bacteroidota</taxon>
        <taxon>Sphingobacteriia</taxon>
        <taxon>Sphingobacteriales</taxon>
        <taxon>Sphingobacteriaceae</taxon>
        <taxon>Pedobacter</taxon>
    </lineage>
</organism>
<keyword evidence="1" id="KW-1133">Transmembrane helix</keyword>
<gene>
    <name evidence="2" type="ORF">HDE68_002549</name>
</gene>
<keyword evidence="1" id="KW-0472">Membrane</keyword>
<sequence>MYKFIKCNIITFLKGCLLFTCLQIISTLFSYYIMGEAINFSLVLIAGYAGIIIFAALLYTFVMKRNKDRQTG</sequence>
<evidence type="ECO:0000313" key="3">
    <source>
        <dbReference type="Proteomes" id="UP000537204"/>
    </source>
</evidence>
<keyword evidence="1" id="KW-0812">Transmembrane</keyword>
<comment type="caution">
    <text evidence="2">The sequence shown here is derived from an EMBL/GenBank/DDBJ whole genome shotgun (WGS) entry which is preliminary data.</text>
</comment>
<feature type="transmembrane region" description="Helical" evidence="1">
    <location>
        <begin position="12"/>
        <end position="34"/>
    </location>
</feature>
<protein>
    <submittedName>
        <fullName evidence="2">Uncharacterized protein</fullName>
    </submittedName>
</protein>
<dbReference type="EMBL" id="JACHCE010000003">
    <property type="protein sequence ID" value="MBB5636648.1"/>
    <property type="molecule type" value="Genomic_DNA"/>
</dbReference>
<reference evidence="2 3" key="1">
    <citation type="submission" date="2020-08" db="EMBL/GenBank/DDBJ databases">
        <title>Genomic Encyclopedia of Type Strains, Phase IV (KMG-V): Genome sequencing to study the core and pangenomes of soil and plant-associated prokaryotes.</title>
        <authorList>
            <person name="Whitman W."/>
        </authorList>
    </citation>
    <scope>NUCLEOTIDE SEQUENCE [LARGE SCALE GENOMIC DNA]</scope>
    <source>
        <strain evidence="2 3">S3M1</strain>
    </source>
</reference>
<evidence type="ECO:0000313" key="2">
    <source>
        <dbReference type="EMBL" id="MBB5636648.1"/>
    </source>
</evidence>